<gene>
    <name evidence="2" type="ORF">B2904_orf1978</name>
</gene>
<dbReference type="AlphaFoldDB" id="J9TZQ3"/>
<feature type="transmembrane region" description="Helical" evidence="1">
    <location>
        <begin position="6"/>
        <end position="25"/>
    </location>
</feature>
<dbReference type="HOGENOM" id="CLU_3340991_0_0_12"/>
<organism evidence="2 3">
    <name type="scientific">Brachyspira pilosicoli B2904</name>
    <dbReference type="NCBI Taxonomy" id="1133568"/>
    <lineage>
        <taxon>Bacteria</taxon>
        <taxon>Pseudomonadati</taxon>
        <taxon>Spirochaetota</taxon>
        <taxon>Spirochaetia</taxon>
        <taxon>Brachyspirales</taxon>
        <taxon>Brachyspiraceae</taxon>
        <taxon>Brachyspira</taxon>
    </lineage>
</organism>
<keyword evidence="1" id="KW-0812">Transmembrane</keyword>
<dbReference type="Proteomes" id="UP000007346">
    <property type="component" value="Chromosome"/>
</dbReference>
<name>J9TZQ3_BRAPL</name>
<dbReference type="KEGG" id="bpj:B2904_orf1978"/>
<evidence type="ECO:0000256" key="1">
    <source>
        <dbReference type="SAM" id="Phobius"/>
    </source>
</evidence>
<evidence type="ECO:0000313" key="2">
    <source>
        <dbReference type="EMBL" id="AFR71307.1"/>
    </source>
</evidence>
<dbReference type="EMBL" id="CP003490">
    <property type="protein sequence ID" value="AFR71307.1"/>
    <property type="molecule type" value="Genomic_DNA"/>
</dbReference>
<evidence type="ECO:0000313" key="3">
    <source>
        <dbReference type="Proteomes" id="UP000007346"/>
    </source>
</evidence>
<keyword evidence="1" id="KW-1133">Transmembrane helix</keyword>
<protein>
    <submittedName>
        <fullName evidence="2">Uncharacterized protein</fullName>
    </submittedName>
</protein>
<proteinExistence type="predicted"/>
<dbReference type="PATRIC" id="fig|1133568.3.peg.1978"/>
<reference evidence="2 3" key="1">
    <citation type="journal article" date="2012" name="BMC Genomics">
        <title>Comparative genomics of Brachyspira pilosicoli strains: genome rearrangements, reductions and correlation of genetic compliment with phenotypic diversity.</title>
        <authorList>
            <person name="Mappley L.J."/>
            <person name="Black M.L."/>
            <person name="Abuoun M."/>
            <person name="Darby A.C."/>
            <person name="Woodward M.J."/>
            <person name="Parkhill J."/>
            <person name="Turner A.K."/>
            <person name="Bellgard M.I."/>
            <person name="La T."/>
            <person name="Phillips N.D."/>
            <person name="La Ragione R.M."/>
            <person name="Hampson D.J."/>
        </authorList>
    </citation>
    <scope>NUCLEOTIDE SEQUENCE [LARGE SCALE GENOMIC DNA]</scope>
    <source>
        <strain evidence="2">B2904</strain>
    </source>
</reference>
<accession>J9TZQ3</accession>
<sequence length="37" mass="4115">MLSIITAIISIITLCINITILIILFKKGNTNGNKEKR</sequence>
<keyword evidence="1" id="KW-0472">Membrane</keyword>